<accession>A0ABV0BFU9</accession>
<reference evidence="2 3" key="1">
    <citation type="submission" date="2024-04" db="EMBL/GenBank/DDBJ databases">
        <title>A novel species isolated from cricket.</title>
        <authorList>
            <person name="Wang H.-C."/>
        </authorList>
    </citation>
    <scope>NUCLEOTIDE SEQUENCE [LARGE SCALE GENOMIC DNA]</scope>
    <source>
        <strain evidence="2 3">WL0021</strain>
    </source>
</reference>
<dbReference type="InterPro" id="IPR006311">
    <property type="entry name" value="TAT_signal"/>
</dbReference>
<organism evidence="2 3">
    <name type="scientific">Hohaiivirga grylli</name>
    <dbReference type="NCBI Taxonomy" id="3133970"/>
    <lineage>
        <taxon>Bacteria</taxon>
        <taxon>Pseudomonadati</taxon>
        <taxon>Pseudomonadota</taxon>
        <taxon>Alphaproteobacteria</taxon>
        <taxon>Hyphomicrobiales</taxon>
        <taxon>Methylobacteriaceae</taxon>
        <taxon>Hohaiivirga</taxon>
    </lineage>
</organism>
<dbReference type="InterPro" id="IPR023631">
    <property type="entry name" value="Amidase_dom"/>
</dbReference>
<dbReference type="EMBL" id="JBBYXI010000001">
    <property type="protein sequence ID" value="MEN3929859.1"/>
    <property type="molecule type" value="Genomic_DNA"/>
</dbReference>
<dbReference type="InterPro" id="IPR000120">
    <property type="entry name" value="Amidase"/>
</dbReference>
<dbReference type="PANTHER" id="PTHR11895:SF76">
    <property type="entry name" value="INDOLEACETAMIDE HYDROLASE"/>
    <property type="match status" value="1"/>
</dbReference>
<dbReference type="SUPFAM" id="SSF75304">
    <property type="entry name" value="Amidase signature (AS) enzymes"/>
    <property type="match status" value="1"/>
</dbReference>
<comment type="caution">
    <text evidence="2">The sequence shown here is derived from an EMBL/GenBank/DDBJ whole genome shotgun (WGS) entry which is preliminary data.</text>
</comment>
<keyword evidence="3" id="KW-1185">Reference proteome</keyword>
<protein>
    <submittedName>
        <fullName evidence="2">Amidase</fullName>
    </submittedName>
</protein>
<dbReference type="Proteomes" id="UP001418637">
    <property type="component" value="Unassembled WGS sequence"/>
</dbReference>
<dbReference type="RefSeq" id="WP_346335840.1">
    <property type="nucleotide sequence ID" value="NZ_JBBYXI010000001.1"/>
</dbReference>
<evidence type="ECO:0000259" key="1">
    <source>
        <dbReference type="Pfam" id="PF01425"/>
    </source>
</evidence>
<dbReference type="Gene3D" id="3.90.1300.10">
    <property type="entry name" value="Amidase signature (AS) domain"/>
    <property type="match status" value="1"/>
</dbReference>
<name>A0ABV0BFU9_9HYPH</name>
<dbReference type="PANTHER" id="PTHR11895">
    <property type="entry name" value="TRANSAMIDASE"/>
    <property type="match status" value="1"/>
</dbReference>
<dbReference type="PROSITE" id="PS51318">
    <property type="entry name" value="TAT"/>
    <property type="match status" value="1"/>
</dbReference>
<dbReference type="Pfam" id="PF01425">
    <property type="entry name" value="Amidase"/>
    <property type="match status" value="1"/>
</dbReference>
<sequence length="543" mass="59349">MKDKTTENSEVSTPSSKALSRRAALKGLVGTVTAVGFMGKYSMAQAQTGKAASGAAASSGATSIIEMPAWELSQSIHAKKVSVKEVMTAYLDQIDKVNSKVNAIVALQDRDGLMKQAEESDKALAAGKSGGWMHGFPQAIKDLEDTKGIVSSKGCPIFKDYVPTQDSFMVQRMKAAGIIITGKTNTPEFGYGSHTYNPVYGATGNPYDPSKSAGGSSGGAACSLAMRLQPVADGSDFMGSLRNPAGWCNVFGFRPSWGRVPAPGGELFMNQFGINGPMGRSIPDMALLLNTQSGYTSSAPQSLADDSRLRALTPANVRDQMKADQKGKRIAWLGDWDGYLAMEPEVLEVCKNGLDAFTAMGLKVETIKPPIDGQKLWDGCWLPHRHFCATSLKALAEDPEKRKLLKPEAIFEYEGGKNYTGQQMYEASAMRSDWYRKVQELFEKYDYIAVPTAQMFPFDKEWHWPKEVAGRKMDTYHRWMEIVTPWTLCGSPVVAVPVGFSKAGLSMGIQIIGKPRNDFEVLQFAYMYELATDIVRKNPPKII</sequence>
<evidence type="ECO:0000313" key="3">
    <source>
        <dbReference type="Proteomes" id="UP001418637"/>
    </source>
</evidence>
<gene>
    <name evidence="2" type="ORF">WJT86_02135</name>
</gene>
<proteinExistence type="predicted"/>
<evidence type="ECO:0000313" key="2">
    <source>
        <dbReference type="EMBL" id="MEN3929859.1"/>
    </source>
</evidence>
<dbReference type="NCBIfam" id="NF005686">
    <property type="entry name" value="PRK07486.1"/>
    <property type="match status" value="1"/>
</dbReference>
<feature type="domain" description="Amidase" evidence="1">
    <location>
        <begin position="85"/>
        <end position="522"/>
    </location>
</feature>
<dbReference type="InterPro" id="IPR036928">
    <property type="entry name" value="AS_sf"/>
</dbReference>